<protein>
    <submittedName>
        <fullName evidence="1">Uncharacterized protein</fullName>
    </submittedName>
</protein>
<proteinExistence type="predicted"/>
<evidence type="ECO:0000313" key="1">
    <source>
        <dbReference type="EMBL" id="KOY61578.1"/>
    </source>
</evidence>
<sequence>MSDSNQNYRRGYIELVKLCTLMLNMIATDVKNGGITIMTQSSEQLLNEEKIDWILEESRTLLHSISPSESFDLAEHDALFNRLIELFSTLCGNDHNAWLCYQPEFEKRRKMQMN</sequence>
<organism evidence="1 2">
    <name type="scientific">Photorhabdus heterorhabditis</name>
    <dbReference type="NCBI Taxonomy" id="880156"/>
    <lineage>
        <taxon>Bacteria</taxon>
        <taxon>Pseudomonadati</taxon>
        <taxon>Pseudomonadota</taxon>
        <taxon>Gammaproteobacteria</taxon>
        <taxon>Enterobacterales</taxon>
        <taxon>Morganellaceae</taxon>
        <taxon>Photorhabdus</taxon>
    </lineage>
</organism>
<dbReference type="EMBL" id="LJCS01000036">
    <property type="protein sequence ID" value="KOY61578.1"/>
    <property type="molecule type" value="Genomic_DNA"/>
</dbReference>
<keyword evidence="2" id="KW-1185">Reference proteome</keyword>
<evidence type="ECO:0000313" key="2">
    <source>
        <dbReference type="Proteomes" id="UP000037727"/>
    </source>
</evidence>
<reference evidence="1 2" key="1">
    <citation type="submission" date="2015-09" db="EMBL/GenBank/DDBJ databases">
        <title>Draft genome sequence and assembly of Photorhabdus sp. VMG, a bacterial symbiont associated with Heterorhabditis zealandica.</title>
        <authorList>
            <person name="Naidoo S."/>
            <person name="Featherston J."/>
            <person name="Mothupi B."/>
            <person name="Gray V.M."/>
        </authorList>
    </citation>
    <scope>NUCLEOTIDE SEQUENCE [LARGE SCALE GENOMIC DNA]</scope>
    <source>
        <strain evidence="1 2">VMG</strain>
    </source>
</reference>
<accession>A0ABR5KAI9</accession>
<comment type="caution">
    <text evidence="1">The sequence shown here is derived from an EMBL/GenBank/DDBJ whole genome shotgun (WGS) entry which is preliminary data.</text>
</comment>
<dbReference type="Proteomes" id="UP000037727">
    <property type="component" value="Unassembled WGS sequence"/>
</dbReference>
<name>A0ABR5KAI9_9GAMM</name>
<gene>
    <name evidence="1" type="ORF">AM629_13225</name>
</gene>
<dbReference type="RefSeq" id="WP_054479658.1">
    <property type="nucleotide sequence ID" value="NZ_CAWMRL010000036.1"/>
</dbReference>